<dbReference type="OrthoDB" id="3268233at2"/>
<reference evidence="1 2" key="1">
    <citation type="submission" date="2018-12" db="EMBL/GenBank/DDBJ databases">
        <authorList>
            <consortium name="Pathogen Informatics"/>
        </authorList>
    </citation>
    <scope>NUCLEOTIDE SEQUENCE [LARGE SCALE GENOMIC DNA]</scope>
    <source>
        <strain evidence="1 2">NCTC11636</strain>
    </source>
</reference>
<evidence type="ECO:0000313" key="1">
    <source>
        <dbReference type="EMBL" id="VEG26417.1"/>
    </source>
</evidence>
<protein>
    <submittedName>
        <fullName evidence="1">Uncharacterized protein</fullName>
    </submittedName>
</protein>
<evidence type="ECO:0000313" key="2">
    <source>
        <dbReference type="Proteomes" id="UP000266895"/>
    </source>
</evidence>
<dbReference type="InterPro" id="IPR012340">
    <property type="entry name" value="NA-bd_OB-fold"/>
</dbReference>
<organism evidence="1 2">
    <name type="scientific">Actinomyces howellii</name>
    <dbReference type="NCBI Taxonomy" id="52771"/>
    <lineage>
        <taxon>Bacteria</taxon>
        <taxon>Bacillati</taxon>
        <taxon>Actinomycetota</taxon>
        <taxon>Actinomycetes</taxon>
        <taxon>Actinomycetales</taxon>
        <taxon>Actinomycetaceae</taxon>
        <taxon>Actinomyces</taxon>
    </lineage>
</organism>
<dbReference type="KEGG" id="ahw:NCTC11636_00515"/>
<keyword evidence="2" id="KW-1185">Reference proteome</keyword>
<name>A0A3S4UW42_9ACTO</name>
<proteinExistence type="predicted"/>
<dbReference type="Proteomes" id="UP000266895">
    <property type="component" value="Chromosome"/>
</dbReference>
<accession>A0A3S4UW42</accession>
<gene>
    <name evidence="1" type="ORF">NCTC11636_00515</name>
</gene>
<dbReference type="RefSeq" id="WP_126381728.1">
    <property type="nucleotide sequence ID" value="NZ_LR134350.1"/>
</dbReference>
<dbReference type="EMBL" id="LR134350">
    <property type="protein sequence ID" value="VEG26417.1"/>
    <property type="molecule type" value="Genomic_DNA"/>
</dbReference>
<dbReference type="CDD" id="cd04488">
    <property type="entry name" value="RecG_wedge_OBF"/>
    <property type="match status" value="1"/>
</dbReference>
<dbReference type="AlphaFoldDB" id="A0A3S4UW42"/>
<dbReference type="Gene3D" id="2.40.50.140">
    <property type="entry name" value="Nucleic acid-binding proteins"/>
    <property type="match status" value="1"/>
</dbReference>
<sequence length="127" mass="13643">MAARPGLLRRVVEHLSADRDQLDADDTTRSLSALRGTTTPLNDLRARERVRVGGVLRAVTYPPAALKPVLVGQLFDGTGSVDLVWLGRRSIAGISPGARLMVEGTVVAGRARPAIYNPSYEILGRGR</sequence>